<dbReference type="AlphaFoldDB" id="M1P5M4"/>
<dbReference type="InterPro" id="IPR004136">
    <property type="entry name" value="NMO"/>
</dbReference>
<evidence type="ECO:0000256" key="8">
    <source>
        <dbReference type="ARBA" id="ARBA00031155"/>
    </source>
</evidence>
<dbReference type="STRING" id="1121362.A605_04690"/>
<evidence type="ECO:0000256" key="9">
    <source>
        <dbReference type="ARBA" id="ARBA00049401"/>
    </source>
</evidence>
<organism evidence="10 11">
    <name type="scientific">Corynebacterium halotolerans YIM 70093 = DSM 44683</name>
    <dbReference type="NCBI Taxonomy" id="1121362"/>
    <lineage>
        <taxon>Bacteria</taxon>
        <taxon>Bacillati</taxon>
        <taxon>Actinomycetota</taxon>
        <taxon>Actinomycetes</taxon>
        <taxon>Mycobacteriales</taxon>
        <taxon>Corynebacteriaceae</taxon>
        <taxon>Corynebacterium</taxon>
    </lineage>
</organism>
<dbReference type="PANTHER" id="PTHR42747:SF3">
    <property type="entry name" value="NITRONATE MONOOXYGENASE-RELATED"/>
    <property type="match status" value="1"/>
</dbReference>
<dbReference type="RefSeq" id="WP_015400365.1">
    <property type="nucleotide sequence ID" value="NC_020302.1"/>
</dbReference>
<dbReference type="HOGENOM" id="CLU_038732_5_1_11"/>
<protein>
    <recommendedName>
        <fullName evidence="8">Propionate 3-nitronate monooxygenase</fullName>
    </recommendedName>
</protein>
<dbReference type="PANTHER" id="PTHR42747">
    <property type="entry name" value="NITRONATE MONOOXYGENASE-RELATED"/>
    <property type="match status" value="1"/>
</dbReference>
<dbReference type="Gene3D" id="3.20.20.70">
    <property type="entry name" value="Aldolase class I"/>
    <property type="match status" value="1"/>
</dbReference>
<reference evidence="10 11" key="1">
    <citation type="journal article" date="2012" name="Stand. Genomic Sci.">
        <title>Genome sequence of the halotolerant bacterium Corynebacterium halotolerans type strain YIM 70093(T) (= DSM 44683(T)).</title>
        <authorList>
            <person name="Ruckert C."/>
            <person name="Albersmeier A."/>
            <person name="Al-Dilaimi A."/>
            <person name="Niehaus K."/>
            <person name="Szczepanowski R."/>
            <person name="Kalinowski J."/>
        </authorList>
    </citation>
    <scope>NUCLEOTIDE SEQUENCE [LARGE SCALE GENOMIC DNA]</scope>
    <source>
        <strain evidence="10">YIM 70093</strain>
    </source>
</reference>
<evidence type="ECO:0000313" key="11">
    <source>
        <dbReference type="Proteomes" id="UP000011723"/>
    </source>
</evidence>
<accession>M1P5M4</accession>
<evidence type="ECO:0000256" key="4">
    <source>
        <dbReference type="ARBA" id="ARBA00022630"/>
    </source>
</evidence>
<proteinExistence type="inferred from homology"/>
<evidence type="ECO:0000256" key="3">
    <source>
        <dbReference type="ARBA" id="ARBA00022575"/>
    </source>
</evidence>
<keyword evidence="6" id="KW-0560">Oxidoreductase</keyword>
<evidence type="ECO:0000313" key="10">
    <source>
        <dbReference type="EMBL" id="AGF71946.1"/>
    </source>
</evidence>
<dbReference type="CDD" id="cd04730">
    <property type="entry name" value="NPD_like"/>
    <property type="match status" value="1"/>
</dbReference>
<name>M1P5M4_9CORY</name>
<keyword evidence="5" id="KW-0288">FMN</keyword>
<keyword evidence="4" id="KW-0285">Flavoprotein</keyword>
<evidence type="ECO:0000256" key="7">
    <source>
        <dbReference type="ARBA" id="ARBA00023033"/>
    </source>
</evidence>
<dbReference type="InterPro" id="IPR013785">
    <property type="entry name" value="Aldolase_TIM"/>
</dbReference>
<evidence type="ECO:0000256" key="1">
    <source>
        <dbReference type="ARBA" id="ARBA00001917"/>
    </source>
</evidence>
<dbReference type="KEGG" id="chn:A605_04690"/>
<dbReference type="OrthoDB" id="9778912at2"/>
<keyword evidence="7" id="KW-0503">Monooxygenase</keyword>
<gene>
    <name evidence="10" type="ORF">A605_04690</name>
</gene>
<comment type="similarity">
    <text evidence="2">Belongs to the nitronate monooxygenase family. NMO class I subfamily.</text>
</comment>
<keyword evidence="3" id="KW-0216">Detoxification</keyword>
<comment type="catalytic activity">
    <reaction evidence="9">
        <text>3 propionate 3-nitronate + 3 O2 + H2O = 3 3-oxopropanoate + 2 nitrate + nitrite + H2O2 + 3 H(+)</text>
        <dbReference type="Rhea" id="RHEA:57332"/>
        <dbReference type="ChEBI" id="CHEBI:15377"/>
        <dbReference type="ChEBI" id="CHEBI:15378"/>
        <dbReference type="ChEBI" id="CHEBI:15379"/>
        <dbReference type="ChEBI" id="CHEBI:16240"/>
        <dbReference type="ChEBI" id="CHEBI:16301"/>
        <dbReference type="ChEBI" id="CHEBI:17632"/>
        <dbReference type="ChEBI" id="CHEBI:33190"/>
        <dbReference type="ChEBI" id="CHEBI:136067"/>
    </reaction>
</comment>
<dbReference type="SUPFAM" id="SSF51412">
    <property type="entry name" value="Inosine monophosphate dehydrogenase (IMPDH)"/>
    <property type="match status" value="1"/>
</dbReference>
<dbReference type="EMBL" id="CP003697">
    <property type="protein sequence ID" value="AGF71946.1"/>
    <property type="molecule type" value="Genomic_DNA"/>
</dbReference>
<keyword evidence="11" id="KW-1185">Reference proteome</keyword>
<evidence type="ECO:0000256" key="5">
    <source>
        <dbReference type="ARBA" id="ARBA00022643"/>
    </source>
</evidence>
<dbReference type="GO" id="GO:0009636">
    <property type="term" value="P:response to toxic substance"/>
    <property type="evidence" value="ECO:0007669"/>
    <property type="project" value="UniProtKB-KW"/>
</dbReference>
<dbReference type="Proteomes" id="UP000011723">
    <property type="component" value="Chromosome"/>
</dbReference>
<comment type="cofactor">
    <cofactor evidence="1">
        <name>FMN</name>
        <dbReference type="ChEBI" id="CHEBI:58210"/>
    </cofactor>
</comment>
<evidence type="ECO:0000256" key="6">
    <source>
        <dbReference type="ARBA" id="ARBA00023002"/>
    </source>
</evidence>
<dbReference type="eggNOG" id="COG2070">
    <property type="taxonomic scope" value="Bacteria"/>
</dbReference>
<evidence type="ECO:0000256" key="2">
    <source>
        <dbReference type="ARBA" id="ARBA00009881"/>
    </source>
</evidence>
<dbReference type="Pfam" id="PF03060">
    <property type="entry name" value="NMO"/>
    <property type="match status" value="1"/>
</dbReference>
<dbReference type="GO" id="GO:0018580">
    <property type="term" value="F:nitronate monooxygenase activity"/>
    <property type="evidence" value="ECO:0007669"/>
    <property type="project" value="InterPro"/>
</dbReference>
<sequence length="340" mass="34510">MSILSALDVPVLVAPMAGGPSSPALVTAAARAGSLGFLATGAAPVDTLVGQLREAGAEGLRYGVNLFTAQQPFDSLEHVRKLVGELAGEFTSRGLEVPEVPEVDYSNGFDAKLDAVLAAARDGHGPAVLSSTFGPLTAGEIGRLHEVGVEAWITVTTPADALEAQRRGADALVVQGPAAGGHRSTWGVEEIPDERPLAGLVDAVVSAGVTVPLVAAGGLRTAGDVRAALELPGVRAVSCGSAFLLADEAGTSAANRELLVRGGRTVAGRAFSGRVARGLATGFTRDHPGIGPVYPYLAPLLAPLRATGDERYAYCLVGTDVEKLTGGSTAEILAGLWPAA</sequence>
<dbReference type="PATRIC" id="fig|1121362.3.peg.941"/>